<evidence type="ECO:0000313" key="12">
    <source>
        <dbReference type="EMBL" id="NRT20470.1"/>
    </source>
</evidence>
<dbReference type="Pfam" id="PF22613">
    <property type="entry name" value="Transketolase_C_1"/>
    <property type="match status" value="1"/>
</dbReference>
<accession>A0ABX2FTF3</accession>
<dbReference type="InterPro" id="IPR005478">
    <property type="entry name" value="Transketolase_bac-like"/>
</dbReference>
<dbReference type="GO" id="GO:0004802">
    <property type="term" value="F:transketolase activity"/>
    <property type="evidence" value="ECO:0007669"/>
    <property type="project" value="UniProtKB-EC"/>
</dbReference>
<proteinExistence type="inferred from homology"/>
<evidence type="ECO:0000256" key="7">
    <source>
        <dbReference type="ARBA" id="ARBA00022842"/>
    </source>
</evidence>
<dbReference type="SUPFAM" id="SSF52518">
    <property type="entry name" value="Thiamin diphosphate-binding fold (THDP-binding)"/>
    <property type="match status" value="2"/>
</dbReference>
<comment type="similarity">
    <text evidence="3">Belongs to the transketolase family.</text>
</comment>
<dbReference type="Gene3D" id="3.40.50.920">
    <property type="match status" value="1"/>
</dbReference>
<dbReference type="Proteomes" id="UP000779507">
    <property type="component" value="Unassembled WGS sequence"/>
</dbReference>
<evidence type="ECO:0000313" key="13">
    <source>
        <dbReference type="Proteomes" id="UP000779507"/>
    </source>
</evidence>
<keyword evidence="13" id="KW-1185">Reference proteome</keyword>
<keyword evidence="5 12" id="KW-0808">Transferase</keyword>
<evidence type="ECO:0000256" key="1">
    <source>
        <dbReference type="ARBA" id="ARBA00001946"/>
    </source>
</evidence>
<evidence type="ECO:0000256" key="5">
    <source>
        <dbReference type="ARBA" id="ARBA00022679"/>
    </source>
</evidence>
<evidence type="ECO:0000256" key="2">
    <source>
        <dbReference type="ARBA" id="ARBA00001964"/>
    </source>
</evidence>
<dbReference type="EC" id="2.2.1.1" evidence="4 10"/>
<evidence type="ECO:0000256" key="8">
    <source>
        <dbReference type="ARBA" id="ARBA00023052"/>
    </source>
</evidence>
<comment type="cofactor">
    <cofactor evidence="2">
        <name>thiamine diphosphate</name>
        <dbReference type="ChEBI" id="CHEBI:58937"/>
    </cofactor>
</comment>
<protein>
    <recommendedName>
        <fullName evidence="4 10">Transketolase</fullName>
        <ecNumber evidence="4 10">2.2.1.1</ecNumber>
    </recommendedName>
</protein>
<dbReference type="SMART" id="SM00861">
    <property type="entry name" value="Transket_pyr"/>
    <property type="match status" value="1"/>
</dbReference>
<evidence type="ECO:0000256" key="9">
    <source>
        <dbReference type="ARBA" id="ARBA00049473"/>
    </source>
</evidence>
<gene>
    <name evidence="12" type="ORF">HNP98_003313</name>
</gene>
<sequence>MSNPQISIDELSVSTIRLLSVDMVQKANSGHPGLPLGAAPMAYVLWSRFLRFNPQDPKWPNRDRFVLSAGHGSALLYSLLHLYGYNLPMDELKRFRQLDSLTPGHPESHITPGIEVTTGPLGQGFANGLGMAMSEAHLAALYNKEGHAPVQDHYTYVLVSDGDLMEGIASEAASLAGHLQLSKMIYLYDDNKISLDGPTSFAYTENPMQRFDAYYWHTQHVQDGNSLDEIENAIRVAQSVKDRPSIIAVRTIIGFGSPLAGTSKSHGSPLGPDNVKATKKFYGFDPEQSFQVPAEVYEHLKQPGLKGAELQKQWEADFAAYAKDFKDEAAMFQLSFDGKLPEGWDKDLPVYTPADGELATRQASGKALDAIKKSVPFMFGGSADLASSNEMDKSGDDSFQPMHPERRNVWFGVREHAMGGAMNGIAHHGGLRTYGGTFLTFSDYMRGAIRLTALAESTATFVFTHDSIGLGEDGPTHQPVEQVLALRTIPNIVVLRPADANESTEAWRIAMTTPKSPVVLIFSRQKLPILDQAKLGSARAGVAKGAYILSEADGGQPQLILVATGSEVALAMGAQIELQKAGTPTRVVSMPSWELFEHQDKAYREQVLPPAVRKRVTIEAGSPIGWHKYATDEGAVIAMNRFGASAPAEELFVKFGFTVENVVKRAQAVLAGHPEADEVEKKQVVAHGD</sequence>
<evidence type="ECO:0000256" key="10">
    <source>
        <dbReference type="NCBIfam" id="TIGR00232"/>
    </source>
</evidence>
<evidence type="ECO:0000256" key="3">
    <source>
        <dbReference type="ARBA" id="ARBA00007131"/>
    </source>
</evidence>
<dbReference type="InterPro" id="IPR049557">
    <property type="entry name" value="Transketolase_CS"/>
</dbReference>
<keyword evidence="7" id="KW-0460">Magnesium</keyword>
<evidence type="ECO:0000256" key="6">
    <source>
        <dbReference type="ARBA" id="ARBA00022723"/>
    </source>
</evidence>
<comment type="cofactor">
    <cofactor evidence="1">
        <name>Mg(2+)</name>
        <dbReference type="ChEBI" id="CHEBI:18420"/>
    </cofactor>
</comment>
<reference evidence="12 13" key="1">
    <citation type="submission" date="2020-05" db="EMBL/GenBank/DDBJ databases">
        <title>Genomic Encyclopedia of Type Strains, Phase IV (KMG-V): Genome sequencing to study the core and pangenomes of soil and plant-associated prokaryotes.</title>
        <authorList>
            <person name="Whitman W."/>
        </authorList>
    </citation>
    <scope>NUCLEOTIDE SEQUENCE [LARGE SCALE GENOMIC DNA]</scope>
    <source>
        <strain evidence="12 13">9A</strain>
    </source>
</reference>
<evidence type="ECO:0000259" key="11">
    <source>
        <dbReference type="SMART" id="SM00861"/>
    </source>
</evidence>
<dbReference type="Pfam" id="PF02779">
    <property type="entry name" value="Transket_pyr"/>
    <property type="match status" value="1"/>
</dbReference>
<dbReference type="Pfam" id="PF00456">
    <property type="entry name" value="Transketolase_N"/>
    <property type="match status" value="1"/>
</dbReference>
<organism evidence="12 13">
    <name type="scientific">Hymenobacter caeli</name>
    <dbReference type="NCBI Taxonomy" id="2735894"/>
    <lineage>
        <taxon>Bacteria</taxon>
        <taxon>Pseudomonadati</taxon>
        <taxon>Bacteroidota</taxon>
        <taxon>Cytophagia</taxon>
        <taxon>Cytophagales</taxon>
        <taxon>Hymenobacteraceae</taxon>
        <taxon>Hymenobacter</taxon>
    </lineage>
</organism>
<comment type="caution">
    <text evidence="12">The sequence shown here is derived from an EMBL/GenBank/DDBJ whole genome shotgun (WGS) entry which is preliminary data.</text>
</comment>
<dbReference type="PANTHER" id="PTHR43522">
    <property type="entry name" value="TRANSKETOLASE"/>
    <property type="match status" value="1"/>
</dbReference>
<dbReference type="PANTHER" id="PTHR43522:SF2">
    <property type="entry name" value="TRANSKETOLASE 1-RELATED"/>
    <property type="match status" value="1"/>
</dbReference>
<dbReference type="RefSeq" id="WP_173811243.1">
    <property type="nucleotide sequence ID" value="NZ_JABSNP010000017.1"/>
</dbReference>
<dbReference type="InterPro" id="IPR009014">
    <property type="entry name" value="Transketo_C/PFOR_II"/>
</dbReference>
<dbReference type="InterPro" id="IPR005475">
    <property type="entry name" value="Transketolase-like_Pyr-bd"/>
</dbReference>
<dbReference type="Gene3D" id="3.40.50.970">
    <property type="match status" value="2"/>
</dbReference>
<dbReference type="InterPro" id="IPR029061">
    <property type="entry name" value="THDP-binding"/>
</dbReference>
<dbReference type="InterPro" id="IPR033247">
    <property type="entry name" value="Transketolase_fam"/>
</dbReference>
<dbReference type="InterPro" id="IPR055152">
    <property type="entry name" value="Transketolase-like_C_2"/>
</dbReference>
<dbReference type="CDD" id="cd07033">
    <property type="entry name" value="TPP_PYR_DXS_TK_like"/>
    <property type="match status" value="1"/>
</dbReference>
<dbReference type="CDD" id="cd02012">
    <property type="entry name" value="TPP_TK"/>
    <property type="match status" value="1"/>
</dbReference>
<dbReference type="InterPro" id="IPR005474">
    <property type="entry name" value="Transketolase_N"/>
</dbReference>
<keyword evidence="8" id="KW-0786">Thiamine pyrophosphate</keyword>
<dbReference type="EMBL" id="JABSNP010000017">
    <property type="protein sequence ID" value="NRT20470.1"/>
    <property type="molecule type" value="Genomic_DNA"/>
</dbReference>
<name>A0ABX2FTF3_9BACT</name>
<dbReference type="NCBIfam" id="TIGR00232">
    <property type="entry name" value="tktlase_bact"/>
    <property type="match status" value="1"/>
</dbReference>
<comment type="catalytic activity">
    <reaction evidence="9">
        <text>D-sedoheptulose 7-phosphate + D-glyceraldehyde 3-phosphate = aldehydo-D-ribose 5-phosphate + D-xylulose 5-phosphate</text>
        <dbReference type="Rhea" id="RHEA:10508"/>
        <dbReference type="ChEBI" id="CHEBI:57483"/>
        <dbReference type="ChEBI" id="CHEBI:57737"/>
        <dbReference type="ChEBI" id="CHEBI:58273"/>
        <dbReference type="ChEBI" id="CHEBI:59776"/>
        <dbReference type="EC" id="2.2.1.1"/>
    </reaction>
</comment>
<keyword evidence="6" id="KW-0479">Metal-binding</keyword>
<dbReference type="PROSITE" id="PS00801">
    <property type="entry name" value="TRANSKETOLASE_1"/>
    <property type="match status" value="1"/>
</dbReference>
<feature type="domain" description="Transketolase-like pyrimidine-binding" evidence="11">
    <location>
        <begin position="358"/>
        <end position="529"/>
    </location>
</feature>
<dbReference type="SUPFAM" id="SSF52922">
    <property type="entry name" value="TK C-terminal domain-like"/>
    <property type="match status" value="1"/>
</dbReference>
<evidence type="ECO:0000256" key="4">
    <source>
        <dbReference type="ARBA" id="ARBA00013152"/>
    </source>
</evidence>